<accession>A0ABX6T9L8</accession>
<protein>
    <submittedName>
        <fullName evidence="2">Cupin-like domain-containing protein</fullName>
    </submittedName>
</protein>
<dbReference type="EMBL" id="CP060782">
    <property type="protein sequence ID" value="QNP45413.1"/>
    <property type="molecule type" value="Genomic_DNA"/>
</dbReference>
<dbReference type="PROSITE" id="PS51184">
    <property type="entry name" value="JMJC"/>
    <property type="match status" value="1"/>
</dbReference>
<sequence>MRSISEWTEPSLEQFRKDILPRAEPAVLRGIAASWPLVNAGGNWMALLAAHVNDEPVEILRADPDQQGRFHYTADGKSLNFIRGRADLSTFLAAMHEQAGEQRPYAMVVQGMLAERYVPGFSASHPMPLVPQGTEPRIWVGNSAKVATHNDPVDNVAVVAAGRRRFTLFPPDAEDDLYMGPAHPTPAGTPVSMVHVTAPDLERYPRFARALDVAQEAELSAGDAIFIPRDWFHHVEAIERFNMLVNYWWARGPAFRGVST</sequence>
<feature type="domain" description="JmjC" evidence="1">
    <location>
        <begin position="97"/>
        <end position="260"/>
    </location>
</feature>
<dbReference type="Proteomes" id="UP000516105">
    <property type="component" value="Chromosome"/>
</dbReference>
<name>A0ABX6T9L8_9SPHN</name>
<dbReference type="InterPro" id="IPR003347">
    <property type="entry name" value="JmjC_dom"/>
</dbReference>
<dbReference type="Gene3D" id="2.60.120.650">
    <property type="entry name" value="Cupin"/>
    <property type="match status" value="1"/>
</dbReference>
<evidence type="ECO:0000259" key="1">
    <source>
        <dbReference type="PROSITE" id="PS51184"/>
    </source>
</evidence>
<gene>
    <name evidence="2" type="ORF">H9L14_12580</name>
</gene>
<evidence type="ECO:0000313" key="2">
    <source>
        <dbReference type="EMBL" id="QNP45413.1"/>
    </source>
</evidence>
<evidence type="ECO:0000313" key="3">
    <source>
        <dbReference type="Proteomes" id="UP000516105"/>
    </source>
</evidence>
<dbReference type="SUPFAM" id="SSF51197">
    <property type="entry name" value="Clavaminate synthase-like"/>
    <property type="match status" value="1"/>
</dbReference>
<dbReference type="InterPro" id="IPR041667">
    <property type="entry name" value="Cupin_8"/>
</dbReference>
<keyword evidence="3" id="KW-1185">Reference proteome</keyword>
<dbReference type="PANTHER" id="PTHR12461">
    <property type="entry name" value="HYPOXIA-INDUCIBLE FACTOR 1 ALPHA INHIBITOR-RELATED"/>
    <property type="match status" value="1"/>
</dbReference>
<dbReference type="PANTHER" id="PTHR12461:SF105">
    <property type="entry name" value="HYPOXIA-INDUCIBLE FACTOR 1-ALPHA INHIBITOR"/>
    <property type="match status" value="1"/>
</dbReference>
<dbReference type="Pfam" id="PF13621">
    <property type="entry name" value="Cupin_8"/>
    <property type="match status" value="1"/>
</dbReference>
<reference evidence="2 3" key="1">
    <citation type="submission" date="2020-08" db="EMBL/GenBank/DDBJ databases">
        <title>Genome sequence of Sphingomonas sediminicola KACC 15039T.</title>
        <authorList>
            <person name="Hyun D.-W."/>
            <person name="Bae J.-W."/>
        </authorList>
    </citation>
    <scope>NUCLEOTIDE SEQUENCE [LARGE SCALE GENOMIC DNA]</scope>
    <source>
        <strain evidence="2 3">KACC 15039</strain>
    </source>
</reference>
<proteinExistence type="predicted"/>
<organism evidence="2 3">
    <name type="scientific">Sphingomonas sediminicola</name>
    <dbReference type="NCBI Taxonomy" id="386874"/>
    <lineage>
        <taxon>Bacteria</taxon>
        <taxon>Pseudomonadati</taxon>
        <taxon>Pseudomonadota</taxon>
        <taxon>Alphaproteobacteria</taxon>
        <taxon>Sphingomonadales</taxon>
        <taxon>Sphingomonadaceae</taxon>
        <taxon>Sphingomonas</taxon>
    </lineage>
</organism>
<dbReference type="RefSeq" id="WP_187708369.1">
    <property type="nucleotide sequence ID" value="NZ_CP060782.1"/>
</dbReference>